<dbReference type="PROSITE" id="PS51257">
    <property type="entry name" value="PROKAR_LIPOPROTEIN"/>
    <property type="match status" value="1"/>
</dbReference>
<protein>
    <submittedName>
        <fullName evidence="2">Uncharacterized protein</fullName>
    </submittedName>
</protein>
<dbReference type="KEGG" id="dmp:FAK_09360"/>
<dbReference type="Proteomes" id="UP001366166">
    <property type="component" value="Chromosome"/>
</dbReference>
<dbReference type="AlphaFoldDB" id="A0AAU9EPR5"/>
<accession>A0AAU9EPR5</accession>
<evidence type="ECO:0000256" key="1">
    <source>
        <dbReference type="SAM" id="MobiDB-lite"/>
    </source>
</evidence>
<gene>
    <name evidence="2" type="ORF">FAK_09360</name>
</gene>
<organism evidence="2 3">
    <name type="scientific">Desulfoferula mesophila</name>
    <dbReference type="NCBI Taxonomy" id="3058419"/>
    <lineage>
        <taxon>Bacteria</taxon>
        <taxon>Pseudomonadati</taxon>
        <taxon>Thermodesulfobacteriota</taxon>
        <taxon>Desulfarculia</taxon>
        <taxon>Desulfarculales</taxon>
        <taxon>Desulfarculaceae</taxon>
        <taxon>Desulfoferula</taxon>
    </lineage>
</organism>
<reference evidence="3" key="1">
    <citation type="journal article" date="2023" name="Arch. Microbiol.">
        <title>Desulfoferula mesophilus gen. nov. sp. nov., a mesophilic sulfate-reducing bacterium isolated from a brackish lake sediment.</title>
        <authorList>
            <person name="Watanabe T."/>
            <person name="Yabe T."/>
            <person name="Tsuji J.M."/>
            <person name="Fukui M."/>
        </authorList>
    </citation>
    <scope>NUCLEOTIDE SEQUENCE [LARGE SCALE GENOMIC DNA]</scope>
    <source>
        <strain evidence="3">12FAK</strain>
    </source>
</reference>
<dbReference type="EMBL" id="AP028679">
    <property type="protein sequence ID" value="BEQ13870.1"/>
    <property type="molecule type" value="Genomic_DNA"/>
</dbReference>
<evidence type="ECO:0000313" key="3">
    <source>
        <dbReference type="Proteomes" id="UP001366166"/>
    </source>
</evidence>
<evidence type="ECO:0000313" key="2">
    <source>
        <dbReference type="EMBL" id="BEQ13870.1"/>
    </source>
</evidence>
<sequence length="74" mass="7833">MNKAYKGLTLILTLSLILGGSLIMLGCEQEGPAEKAAKRIGKAVEKAGEKVEEATDKMGDTMEKAEGKVHDATN</sequence>
<feature type="region of interest" description="Disordered" evidence="1">
    <location>
        <begin position="46"/>
        <end position="74"/>
    </location>
</feature>
<proteinExistence type="predicted"/>
<keyword evidence="3" id="KW-1185">Reference proteome</keyword>
<name>A0AAU9EPR5_9BACT</name>
<dbReference type="RefSeq" id="WP_338605608.1">
    <property type="nucleotide sequence ID" value="NZ_AP028679.1"/>
</dbReference>